<evidence type="ECO:0000313" key="2">
    <source>
        <dbReference type="EMBL" id="EYB85711.1"/>
    </source>
</evidence>
<reference evidence="3" key="1">
    <citation type="journal article" date="2015" name="Nat. Genet.">
        <title>The genome and transcriptome of the zoonotic hookworm Ancylostoma ceylanicum identify infection-specific gene families.</title>
        <authorList>
            <person name="Schwarz E.M."/>
            <person name="Hu Y."/>
            <person name="Antoshechkin I."/>
            <person name="Miller M.M."/>
            <person name="Sternberg P.W."/>
            <person name="Aroian R.V."/>
        </authorList>
    </citation>
    <scope>NUCLEOTIDE SEQUENCE</scope>
    <source>
        <strain evidence="3">HY135</strain>
    </source>
</reference>
<keyword evidence="1" id="KW-0812">Transmembrane</keyword>
<evidence type="ECO:0000256" key="1">
    <source>
        <dbReference type="SAM" id="Phobius"/>
    </source>
</evidence>
<organism evidence="2 3">
    <name type="scientific">Ancylostoma ceylanicum</name>
    <dbReference type="NCBI Taxonomy" id="53326"/>
    <lineage>
        <taxon>Eukaryota</taxon>
        <taxon>Metazoa</taxon>
        <taxon>Ecdysozoa</taxon>
        <taxon>Nematoda</taxon>
        <taxon>Chromadorea</taxon>
        <taxon>Rhabditida</taxon>
        <taxon>Rhabditina</taxon>
        <taxon>Rhabditomorpha</taxon>
        <taxon>Strongyloidea</taxon>
        <taxon>Ancylostomatidae</taxon>
        <taxon>Ancylostomatinae</taxon>
        <taxon>Ancylostoma</taxon>
    </lineage>
</organism>
<keyword evidence="1" id="KW-0472">Membrane</keyword>
<keyword evidence="3" id="KW-1185">Reference proteome</keyword>
<feature type="transmembrane region" description="Helical" evidence="1">
    <location>
        <begin position="40"/>
        <end position="61"/>
    </location>
</feature>
<dbReference type="Proteomes" id="UP000024635">
    <property type="component" value="Unassembled WGS sequence"/>
</dbReference>
<dbReference type="EMBL" id="JARK01001629">
    <property type="protein sequence ID" value="EYB85711.1"/>
    <property type="molecule type" value="Genomic_DNA"/>
</dbReference>
<keyword evidence="1" id="KW-1133">Transmembrane helix</keyword>
<dbReference type="AlphaFoldDB" id="A0A016S5F6"/>
<proteinExistence type="predicted"/>
<sequence>MFLEHTSSLEEHTSSLEVCNLRWFRYRRVHAKANMVDALLYVYSIVLVLSNPIHSFIINYYKPIDYVKLRNAGRKSWFANMVLLGFAFMNPSPVCDG</sequence>
<accession>A0A016S5F6</accession>
<gene>
    <name evidence="2" type="primary">Acey_s0293.g1623</name>
    <name evidence="2" type="ORF">Y032_0293g1623</name>
</gene>
<protein>
    <submittedName>
        <fullName evidence="2">Uncharacterized protein</fullName>
    </submittedName>
</protein>
<comment type="caution">
    <text evidence="2">The sequence shown here is derived from an EMBL/GenBank/DDBJ whole genome shotgun (WGS) entry which is preliminary data.</text>
</comment>
<name>A0A016S5F6_9BILA</name>
<dbReference type="OrthoDB" id="448280at2759"/>
<evidence type="ECO:0000313" key="3">
    <source>
        <dbReference type="Proteomes" id="UP000024635"/>
    </source>
</evidence>